<evidence type="ECO:0000256" key="1">
    <source>
        <dbReference type="ARBA" id="ARBA00008834"/>
    </source>
</evidence>
<organism evidence="9 10">
    <name type="scientific">Rhodoferax mekongensis</name>
    <dbReference type="NCBI Taxonomy" id="3068341"/>
    <lineage>
        <taxon>Bacteria</taxon>
        <taxon>Pseudomonadati</taxon>
        <taxon>Pseudomonadota</taxon>
        <taxon>Betaproteobacteria</taxon>
        <taxon>Burkholderiales</taxon>
        <taxon>Comamonadaceae</taxon>
        <taxon>Rhodoferax</taxon>
    </lineage>
</organism>
<gene>
    <name evidence="9" type="ORF">RAN89_15490</name>
</gene>
<evidence type="ECO:0000256" key="7">
    <source>
        <dbReference type="SAM" id="SignalP"/>
    </source>
</evidence>
<dbReference type="InterPro" id="IPR000743">
    <property type="entry name" value="Glyco_hydro_28"/>
</dbReference>
<feature type="active site" evidence="6">
    <location>
        <position position="602"/>
    </location>
</feature>
<dbReference type="RefSeq" id="WP_313867143.1">
    <property type="nucleotide sequence ID" value="NZ_CP132507.1"/>
</dbReference>
<keyword evidence="7" id="KW-0732">Signal</keyword>
<dbReference type="Pfam" id="PF00295">
    <property type="entry name" value="Glyco_hydro_28"/>
    <property type="match status" value="1"/>
</dbReference>
<dbReference type="InterPro" id="IPR012334">
    <property type="entry name" value="Pectin_lyas_fold"/>
</dbReference>
<feature type="domain" description="Pectinesterase catalytic" evidence="8">
    <location>
        <begin position="459"/>
        <end position="709"/>
    </location>
</feature>
<keyword evidence="5" id="KW-0326">Glycosidase</keyword>
<keyword evidence="10" id="KW-1185">Reference proteome</keyword>
<accession>A0ABZ0AYQ8</accession>
<dbReference type="Pfam" id="PF01095">
    <property type="entry name" value="Pectinesterase"/>
    <property type="match status" value="1"/>
</dbReference>
<dbReference type="Gene3D" id="2.160.20.10">
    <property type="entry name" value="Single-stranded right-handed beta-helix, Pectin lyase-like"/>
    <property type="match status" value="2"/>
</dbReference>
<reference evidence="9 10" key="1">
    <citation type="submission" date="2023-08" db="EMBL/GenBank/DDBJ databases">
        <title>Rhodoferax potami sp. nov. and Rhodoferax mekongensis sp. nov., isolated from the Mekong River in Thailand.</title>
        <authorList>
            <person name="Kitikhun S."/>
            <person name="Charoenyingcharoen P."/>
            <person name="Siriarchawattana P."/>
            <person name="Likhitrattanapisal S."/>
            <person name="Nilsakha T."/>
            <person name="Chanpet A."/>
            <person name="Rattanawaree P."/>
            <person name="Ingsriswang S."/>
        </authorList>
    </citation>
    <scope>NUCLEOTIDE SEQUENCE [LARGE SCALE GENOMIC DNA]</scope>
    <source>
        <strain evidence="9 10">TBRC 17307</strain>
    </source>
</reference>
<evidence type="ECO:0000259" key="8">
    <source>
        <dbReference type="Pfam" id="PF01095"/>
    </source>
</evidence>
<name>A0ABZ0AYQ8_9BURK</name>
<proteinExistence type="inferred from homology"/>
<comment type="similarity">
    <text evidence="2">Belongs to the pectinesterase family.</text>
</comment>
<evidence type="ECO:0000256" key="5">
    <source>
        <dbReference type="ARBA" id="ARBA00023295"/>
    </source>
</evidence>
<evidence type="ECO:0000256" key="2">
    <source>
        <dbReference type="ARBA" id="ARBA00008891"/>
    </source>
</evidence>
<dbReference type="EMBL" id="CP132507">
    <property type="protein sequence ID" value="WNO04291.1"/>
    <property type="molecule type" value="Genomic_DNA"/>
</dbReference>
<protein>
    <submittedName>
        <fullName evidence="9">Pectinesterase family protein</fullName>
    </submittedName>
</protein>
<evidence type="ECO:0000313" key="9">
    <source>
        <dbReference type="EMBL" id="WNO04291.1"/>
    </source>
</evidence>
<dbReference type="PROSITE" id="PS00502">
    <property type="entry name" value="POLYGALACTURONASE"/>
    <property type="match status" value="1"/>
</dbReference>
<evidence type="ECO:0000256" key="3">
    <source>
        <dbReference type="ARBA" id="ARBA00022801"/>
    </source>
</evidence>
<feature type="signal peptide" evidence="7">
    <location>
        <begin position="1"/>
        <end position="32"/>
    </location>
</feature>
<dbReference type="Proteomes" id="UP001302257">
    <property type="component" value="Chromosome"/>
</dbReference>
<dbReference type="PROSITE" id="PS00503">
    <property type="entry name" value="PECTINESTERASE_2"/>
    <property type="match status" value="1"/>
</dbReference>
<keyword evidence="3" id="KW-0378">Hydrolase</keyword>
<evidence type="ECO:0000256" key="4">
    <source>
        <dbReference type="ARBA" id="ARBA00023085"/>
    </source>
</evidence>
<sequence length="750" mass="81195">MYACLFFLAEGLRPFRKAALCALLCCTLSSHAQDRRSVTEPTLPTTVCTTLEPRSTGNEAARLQAALNACPAGQALKLQRGPLGDRFMSGPLRIPSGVTLWIDAGTTLAASTRPADFDTGSGQCGRIDALGKGCQALLTLENTEYSSVMGEGEILGQGDQRMEGSTETWWQLARRAQREGGKQNNPRLIQINQSRNVVLYKIRLRNAPNFHVVLDRVQGFTAWGVVIDTPADARNTDGIDPGASEDITIAHSFIRTGDDNIAIKALRGPSRFISVLDNHFYSGHGMSIGSETNAGVSDVLVRGLTLDGTTWGLRIKSDADRGGLVERVRYEDVCLRNNRWPLSLTTQYAKGAVGTSIPQYRDIRFQSVRGQGGQPELQGFDEAHAHQVLLDGVHIEGAAPWKVRHTRLDTATPASPLPDCTARWLPFPEAKDSALPAPTGQVLLVGPGRPYASVTAALADARAGATVRIAPGTYREVVRLQLPGLRLLGEGATPQDVVLEESRSAADTGTTSKSAVVFAEADGIEIHNLSIANRFHEEHPQVTQGAQAVALYASGDRQRFVGLRLISFQDTLYAARRACNSGAACPPARQFYRDTVVIGAVDFIFGNALAYFDGLDIYGIERPQVIVTAQSCQTEGEVCGYVFRNSRVHADAAVQHIVLGRPWRALSTVTFLDSELDGRVISAGFIDWNQENRLPTTRYAEVNSRGAGAVPPGTRQPHMHTLDAAQLHTISSANRYLAGSDGWQPERSEP</sequence>
<comment type="similarity">
    <text evidence="1">Belongs to the glycosyl hydrolase 28 family.</text>
</comment>
<dbReference type="PANTHER" id="PTHR31321">
    <property type="entry name" value="ACYL-COA THIOESTER HYDROLASE YBHC-RELATED"/>
    <property type="match status" value="1"/>
</dbReference>
<dbReference type="InterPro" id="IPR033131">
    <property type="entry name" value="Pectinesterase_Asp_AS"/>
</dbReference>
<feature type="chain" id="PRO_5045898605" evidence="7">
    <location>
        <begin position="33"/>
        <end position="750"/>
    </location>
</feature>
<evidence type="ECO:0000256" key="6">
    <source>
        <dbReference type="PROSITE-ProRule" id="PRU10040"/>
    </source>
</evidence>
<dbReference type="InterPro" id="IPR011050">
    <property type="entry name" value="Pectin_lyase_fold/virulence"/>
</dbReference>
<keyword evidence="4" id="KW-0063">Aspartyl esterase</keyword>
<evidence type="ECO:0000313" key="10">
    <source>
        <dbReference type="Proteomes" id="UP001302257"/>
    </source>
</evidence>
<dbReference type="InterPro" id="IPR000070">
    <property type="entry name" value="Pectinesterase_cat"/>
</dbReference>
<dbReference type="PANTHER" id="PTHR31321:SF57">
    <property type="entry name" value="PECTINESTERASE 53-RELATED"/>
    <property type="match status" value="1"/>
</dbReference>
<dbReference type="SUPFAM" id="SSF51126">
    <property type="entry name" value="Pectin lyase-like"/>
    <property type="match status" value="2"/>
</dbReference>